<evidence type="ECO:0000259" key="1">
    <source>
        <dbReference type="Pfam" id="PF01408"/>
    </source>
</evidence>
<protein>
    <submittedName>
        <fullName evidence="3">Gfo/Idh/MocA family oxidoreductase</fullName>
    </submittedName>
</protein>
<dbReference type="PANTHER" id="PTHR43377">
    <property type="entry name" value="BILIVERDIN REDUCTASE A"/>
    <property type="match status" value="1"/>
</dbReference>
<accession>A0A895YGZ5</accession>
<evidence type="ECO:0000313" key="4">
    <source>
        <dbReference type="Proteomes" id="UP000662857"/>
    </source>
</evidence>
<reference evidence="3" key="1">
    <citation type="submission" date="2021-02" db="EMBL/GenBank/DDBJ databases">
        <title>Natrosporangium hydrolyticum gen. nov., sp. nov, a haloalkaliphilic actinobacterium from a soda solonchak soil.</title>
        <authorList>
            <person name="Sorokin D.Y."/>
            <person name="Khijniak T.V."/>
            <person name="Zakharycheva A.P."/>
            <person name="Boueva O.V."/>
            <person name="Ariskina E.V."/>
            <person name="Hahnke R.L."/>
            <person name="Bunk B."/>
            <person name="Sproer C."/>
            <person name="Schumann P."/>
            <person name="Evtushenko L.I."/>
            <person name="Kublanov I.V."/>
        </authorList>
    </citation>
    <scope>NUCLEOTIDE SEQUENCE</scope>
    <source>
        <strain evidence="3">DSM 106523</strain>
    </source>
</reference>
<organism evidence="3 4">
    <name type="scientific">Natronosporangium hydrolyticum</name>
    <dbReference type="NCBI Taxonomy" id="2811111"/>
    <lineage>
        <taxon>Bacteria</taxon>
        <taxon>Bacillati</taxon>
        <taxon>Actinomycetota</taxon>
        <taxon>Actinomycetes</taxon>
        <taxon>Micromonosporales</taxon>
        <taxon>Micromonosporaceae</taxon>
        <taxon>Natronosporangium</taxon>
    </lineage>
</organism>
<dbReference type="RefSeq" id="WP_239677539.1">
    <property type="nucleotide sequence ID" value="NZ_CP070499.1"/>
</dbReference>
<dbReference type="InterPro" id="IPR055170">
    <property type="entry name" value="GFO_IDH_MocA-like_dom"/>
</dbReference>
<dbReference type="PANTHER" id="PTHR43377:SF1">
    <property type="entry name" value="BILIVERDIN REDUCTASE A"/>
    <property type="match status" value="1"/>
</dbReference>
<feature type="domain" description="GFO/IDH/MocA-like oxidoreductase" evidence="2">
    <location>
        <begin position="139"/>
        <end position="257"/>
    </location>
</feature>
<dbReference type="KEGG" id="nhy:JQS43_03080"/>
<dbReference type="AlphaFoldDB" id="A0A895YGZ5"/>
<dbReference type="GO" id="GO:0000166">
    <property type="term" value="F:nucleotide binding"/>
    <property type="evidence" value="ECO:0007669"/>
    <property type="project" value="InterPro"/>
</dbReference>
<keyword evidence="4" id="KW-1185">Reference proteome</keyword>
<name>A0A895YGZ5_9ACTN</name>
<dbReference type="EMBL" id="CP070499">
    <property type="protein sequence ID" value="QSB15362.1"/>
    <property type="molecule type" value="Genomic_DNA"/>
</dbReference>
<proteinExistence type="predicted"/>
<sequence length="352" mass="37837">MSQTARIGVIGLGWIGGVHAEFLTKLEGMELAGVADAAAEAAAELGGRFGVPHFDSAAALLEAVELDAVIVAVPPAYHHEIVLAAIRRGVGVLCEKPLAHDLPTMAEMVQAAEQAQVPTMIGFPARFAVSAEEFCLLRDAGELGEIEHIRTNFRFSTAKHDESHGPWQWNKAAGGGALLEASPHMWDLVRHLTGQEIVEVYGLARHFDGDRSGAERVFTAIAKLSGGALATVDMACTLPWGATTDKRTEVFGTAGMVYLDEFTNFLTVNTEAGCEIAPGSRISGTGHPDALWHSRVSGGLRRELEYFARCVRQGLTPQPTFRDGLEASLAAHAVDRAIRQERPVRVDELRSV</sequence>
<dbReference type="Gene3D" id="3.40.50.720">
    <property type="entry name" value="NAD(P)-binding Rossmann-like Domain"/>
    <property type="match status" value="1"/>
</dbReference>
<dbReference type="InterPro" id="IPR000683">
    <property type="entry name" value="Gfo/Idh/MocA-like_OxRdtase_N"/>
</dbReference>
<dbReference type="Gene3D" id="3.30.360.10">
    <property type="entry name" value="Dihydrodipicolinate Reductase, domain 2"/>
    <property type="match status" value="1"/>
</dbReference>
<dbReference type="SUPFAM" id="SSF55347">
    <property type="entry name" value="Glyceraldehyde-3-phosphate dehydrogenase-like, C-terminal domain"/>
    <property type="match status" value="1"/>
</dbReference>
<dbReference type="Proteomes" id="UP000662857">
    <property type="component" value="Chromosome"/>
</dbReference>
<evidence type="ECO:0000313" key="3">
    <source>
        <dbReference type="EMBL" id="QSB15362.1"/>
    </source>
</evidence>
<dbReference type="InterPro" id="IPR036291">
    <property type="entry name" value="NAD(P)-bd_dom_sf"/>
</dbReference>
<dbReference type="Pfam" id="PF22725">
    <property type="entry name" value="GFO_IDH_MocA_C3"/>
    <property type="match status" value="1"/>
</dbReference>
<gene>
    <name evidence="3" type="ORF">JQS43_03080</name>
</gene>
<dbReference type="Pfam" id="PF01408">
    <property type="entry name" value="GFO_IDH_MocA"/>
    <property type="match status" value="1"/>
</dbReference>
<dbReference type="SUPFAM" id="SSF51735">
    <property type="entry name" value="NAD(P)-binding Rossmann-fold domains"/>
    <property type="match status" value="1"/>
</dbReference>
<dbReference type="InterPro" id="IPR051450">
    <property type="entry name" value="Gfo/Idh/MocA_Oxidoreductases"/>
</dbReference>
<feature type="domain" description="Gfo/Idh/MocA-like oxidoreductase N-terminal" evidence="1">
    <location>
        <begin position="6"/>
        <end position="123"/>
    </location>
</feature>
<evidence type="ECO:0000259" key="2">
    <source>
        <dbReference type="Pfam" id="PF22725"/>
    </source>
</evidence>